<dbReference type="InterPro" id="IPR045851">
    <property type="entry name" value="AMP-bd_C_sf"/>
</dbReference>
<dbReference type="SMART" id="SM00563">
    <property type="entry name" value="PlsC"/>
    <property type="match status" value="1"/>
</dbReference>
<dbReference type="RefSeq" id="WP_134111765.1">
    <property type="nucleotide sequence ID" value="NZ_SOBG01000001.1"/>
</dbReference>
<dbReference type="Gene3D" id="3.30.300.30">
    <property type="match status" value="1"/>
</dbReference>
<dbReference type="Gene3D" id="1.10.1200.10">
    <property type="entry name" value="ACP-like"/>
    <property type="match status" value="1"/>
</dbReference>
<dbReference type="InterPro" id="IPR036736">
    <property type="entry name" value="ACP-like_sf"/>
</dbReference>
<comment type="caution">
    <text evidence="4">The sequence shown here is derived from an EMBL/GenBank/DDBJ whole genome shotgun (WGS) entry which is preliminary data.</text>
</comment>
<dbReference type="PANTHER" id="PTHR43272">
    <property type="entry name" value="LONG-CHAIN-FATTY-ACID--COA LIGASE"/>
    <property type="match status" value="1"/>
</dbReference>
<dbReference type="SUPFAM" id="SSF47336">
    <property type="entry name" value="ACP-like"/>
    <property type="match status" value="1"/>
</dbReference>
<keyword evidence="2" id="KW-1133">Transmembrane helix</keyword>
<keyword evidence="2" id="KW-0812">Transmembrane</keyword>
<gene>
    <name evidence="4" type="ORF">EV215_0020</name>
</gene>
<feature type="domain" description="Carrier" evidence="3">
    <location>
        <begin position="523"/>
        <end position="599"/>
    </location>
</feature>
<evidence type="ECO:0000259" key="3">
    <source>
        <dbReference type="PROSITE" id="PS50075"/>
    </source>
</evidence>
<dbReference type="PROSITE" id="PS00455">
    <property type="entry name" value="AMP_BINDING"/>
    <property type="match status" value="1"/>
</dbReference>
<evidence type="ECO:0000256" key="1">
    <source>
        <dbReference type="ARBA" id="ARBA00024484"/>
    </source>
</evidence>
<proteinExistence type="predicted"/>
<dbReference type="InterPro" id="IPR042099">
    <property type="entry name" value="ANL_N_sf"/>
</dbReference>
<evidence type="ECO:0000313" key="4">
    <source>
        <dbReference type="EMBL" id="TDT72232.1"/>
    </source>
</evidence>
<feature type="transmembrane region" description="Helical" evidence="2">
    <location>
        <begin position="182"/>
        <end position="205"/>
    </location>
</feature>
<dbReference type="AlphaFoldDB" id="A0AA46DZY9"/>
<evidence type="ECO:0000256" key="2">
    <source>
        <dbReference type="SAM" id="Phobius"/>
    </source>
</evidence>
<comment type="catalytic activity">
    <reaction evidence="1">
        <text>a long-chain fatty acid + ATP + CoA = a long-chain fatty acyl-CoA + AMP + diphosphate</text>
        <dbReference type="Rhea" id="RHEA:15421"/>
        <dbReference type="ChEBI" id="CHEBI:30616"/>
        <dbReference type="ChEBI" id="CHEBI:33019"/>
        <dbReference type="ChEBI" id="CHEBI:57287"/>
        <dbReference type="ChEBI" id="CHEBI:57560"/>
        <dbReference type="ChEBI" id="CHEBI:83139"/>
        <dbReference type="ChEBI" id="CHEBI:456215"/>
        <dbReference type="EC" id="6.2.1.3"/>
    </reaction>
    <physiologicalReaction direction="left-to-right" evidence="1">
        <dbReference type="Rhea" id="RHEA:15422"/>
    </physiologicalReaction>
</comment>
<keyword evidence="5" id="KW-1185">Reference proteome</keyword>
<dbReference type="Pfam" id="PF00501">
    <property type="entry name" value="AMP-binding"/>
    <property type="match status" value="1"/>
</dbReference>
<dbReference type="SUPFAM" id="SSF69593">
    <property type="entry name" value="Glycerol-3-phosphate (1)-acyltransferase"/>
    <property type="match status" value="1"/>
</dbReference>
<dbReference type="Gene3D" id="3.40.50.12780">
    <property type="entry name" value="N-terminal domain of ligase-like"/>
    <property type="match status" value="1"/>
</dbReference>
<reference evidence="4 5" key="1">
    <citation type="submission" date="2019-03" db="EMBL/GenBank/DDBJ databases">
        <title>Genomic Encyclopedia of Type Strains, Phase IV (KMG-IV): sequencing the most valuable type-strain genomes for metagenomic binning, comparative biology and taxonomic classification.</title>
        <authorList>
            <person name="Goeker M."/>
        </authorList>
    </citation>
    <scope>NUCLEOTIDE SEQUENCE [LARGE SCALE GENOMIC DNA]</scope>
    <source>
        <strain evidence="4 5">DSM 100055</strain>
    </source>
</reference>
<dbReference type="InterPro" id="IPR002123">
    <property type="entry name" value="Plipid/glycerol_acylTrfase"/>
</dbReference>
<dbReference type="GO" id="GO:0016746">
    <property type="term" value="F:acyltransferase activity"/>
    <property type="evidence" value="ECO:0007669"/>
    <property type="project" value="InterPro"/>
</dbReference>
<dbReference type="EMBL" id="SOBG01000001">
    <property type="protein sequence ID" value="TDT72232.1"/>
    <property type="molecule type" value="Genomic_DNA"/>
</dbReference>
<dbReference type="GO" id="GO:0016020">
    <property type="term" value="C:membrane"/>
    <property type="evidence" value="ECO:0007669"/>
    <property type="project" value="TreeGrafter"/>
</dbReference>
<dbReference type="InterPro" id="IPR020845">
    <property type="entry name" value="AMP-binding_CS"/>
</dbReference>
<dbReference type="GO" id="GO:0004467">
    <property type="term" value="F:long-chain fatty acid-CoA ligase activity"/>
    <property type="evidence" value="ECO:0007669"/>
    <property type="project" value="UniProtKB-EC"/>
</dbReference>
<dbReference type="SUPFAM" id="SSF56801">
    <property type="entry name" value="Acetyl-CoA synthetase-like"/>
    <property type="match status" value="1"/>
</dbReference>
<sequence>MKFIKKFDKTAIIFGDEKISYLKLLSNVKNYTEYLHIEEGEKVAIFSENRPEYVYAFLGIWQKKGICNPIDAANNYDELLYVLKDSEPKFIFVSNKTQNLVKKVIEENNLKIKIINYEEIELKSYKEEELEEIYLLEPEKVCLILYTSGTTGDPKGVMLTQDNIIAQIESLDKYKMYEKSDVFISLLPLHHILPLLGTAIMPLYFGATIVFLQELSSDKIKEALIKNKVTMFIGVPRLYEVFYRGIMAKIEASKISTFVFNLAKKINSEKIRKKLFKKIHDGFGGNIKFLISGGAKLDLEISKAFSTFGFKMVEGYGMTETAPIISFTKPNNIKNGKVGSPLDGVEVKISDEGEILVKGRNVMKGYYKKEKETREIFTEDGWLKTGDLGEIDEDNYIKITGRKKEMIVLSNGKNIDPVSVEQEILRFSKGLIEEIGVIDNNNHLNAIIYPNFNFIKEKEISNISETIKNSIIEKYNIKALPYKKILDFKITQTELPKTKLGKLRRFKLKELLHENETEKNIIEEPSYREYKVLKDFISTLSTKIIKPTSHLELDLALDSLDMVELKAFISTAYGVDISDKDFTEHMIVEEMAKYLKEKSNTNVIDTDINWKEILNKGKNIELPKTHILLLFFKYLTSPILKLYFRFTKKGIERLSKKTVIFVGNHQSFVDSFAILSALPNKILKNTYFLAKIKHFDNRVMKSIANRSNIVIVDINKNLKETLQESAEILKKGKNLVIFPEGTRTVDGNLGEFKKAFAILSKELGVDIQPFVIRGAYKSMPRGKKIPRPTKIELEFLEKISPKNLDIEVIVKETRTKIDKILKK</sequence>
<keyword evidence="2" id="KW-0472">Membrane</keyword>
<dbReference type="Pfam" id="PF01553">
    <property type="entry name" value="Acyltransferase"/>
    <property type="match status" value="1"/>
</dbReference>
<dbReference type="InterPro" id="IPR009081">
    <property type="entry name" value="PP-bd_ACP"/>
</dbReference>
<name>A0AA46DZY9_9FUSO</name>
<dbReference type="PANTHER" id="PTHR43272:SF52">
    <property type="entry name" value="AMP-DEPENDENT SYNTHETASE_LIGASE DOMAIN-CONTAINING PROTEIN"/>
    <property type="match status" value="1"/>
</dbReference>
<organism evidence="4 5">
    <name type="scientific">Hypnocyclicus thermotrophus</name>
    <dbReference type="NCBI Taxonomy" id="1627895"/>
    <lineage>
        <taxon>Bacteria</taxon>
        <taxon>Fusobacteriati</taxon>
        <taxon>Fusobacteriota</taxon>
        <taxon>Fusobacteriia</taxon>
        <taxon>Fusobacteriales</taxon>
        <taxon>Fusobacteriaceae</taxon>
        <taxon>Hypnocyclicus</taxon>
    </lineage>
</organism>
<protein>
    <submittedName>
        <fullName evidence="4">Long-chain acyl-CoA synthetase</fullName>
    </submittedName>
</protein>
<dbReference type="Pfam" id="PF23562">
    <property type="entry name" value="AMP-binding_C_3"/>
    <property type="match status" value="1"/>
</dbReference>
<dbReference type="Proteomes" id="UP000294678">
    <property type="component" value="Unassembled WGS sequence"/>
</dbReference>
<dbReference type="CDD" id="cd07989">
    <property type="entry name" value="LPLAT_AGPAT-like"/>
    <property type="match status" value="1"/>
</dbReference>
<dbReference type="Pfam" id="PF00550">
    <property type="entry name" value="PP-binding"/>
    <property type="match status" value="1"/>
</dbReference>
<dbReference type="InterPro" id="IPR000873">
    <property type="entry name" value="AMP-dep_synth/lig_dom"/>
</dbReference>
<accession>A0AA46DZY9</accession>
<evidence type="ECO:0000313" key="5">
    <source>
        <dbReference type="Proteomes" id="UP000294678"/>
    </source>
</evidence>
<dbReference type="PROSITE" id="PS50075">
    <property type="entry name" value="CARRIER"/>
    <property type="match status" value="1"/>
</dbReference>